<feature type="region of interest" description="Disordered" evidence="1">
    <location>
        <begin position="874"/>
        <end position="922"/>
    </location>
</feature>
<gene>
    <name evidence="2" type="ORF">SSQG_05373</name>
</gene>
<evidence type="ECO:0000313" key="3">
    <source>
        <dbReference type="Proteomes" id="UP000004184"/>
    </source>
</evidence>
<evidence type="ECO:0000256" key="1">
    <source>
        <dbReference type="SAM" id="MobiDB-lite"/>
    </source>
</evidence>
<evidence type="ECO:0000313" key="2">
    <source>
        <dbReference type="EMBL" id="EFL34855.1"/>
    </source>
</evidence>
<name>D9XFX4_STRVT</name>
<dbReference type="HOGENOM" id="CLU_299534_0_0_11"/>
<proteinExistence type="predicted"/>
<keyword evidence="3" id="KW-1185">Reference proteome</keyword>
<dbReference type="AlphaFoldDB" id="D9XFX4"/>
<feature type="compositionally biased region" description="Low complexity" evidence="1">
    <location>
        <begin position="884"/>
        <end position="922"/>
    </location>
</feature>
<organism evidence="2 3">
    <name type="scientific">Streptomyces viridochromogenes (strain DSM 40736 / JCM 4977 / BCRC 1201 / Tue 494)</name>
    <dbReference type="NCBI Taxonomy" id="591159"/>
    <lineage>
        <taxon>Bacteria</taxon>
        <taxon>Bacillati</taxon>
        <taxon>Actinomycetota</taxon>
        <taxon>Actinomycetes</taxon>
        <taxon>Kitasatosporales</taxon>
        <taxon>Streptomycetaceae</taxon>
        <taxon>Streptomyces</taxon>
    </lineage>
</organism>
<protein>
    <submittedName>
        <fullName evidence="2">AAA family ATPase</fullName>
    </submittedName>
</protein>
<dbReference type="InterPro" id="IPR007555">
    <property type="entry name" value="DUF499"/>
</dbReference>
<reference evidence="3" key="1">
    <citation type="submission" date="2009-02" db="EMBL/GenBank/DDBJ databases">
        <title>Annotation of Streptomyces viridochromogenes strain DSM 40736.</title>
        <authorList>
            <consortium name="The Broad Institute Genome Sequencing Platform"/>
            <consortium name="Broad Institute Microbial Sequencing Center"/>
            <person name="Fischbach M."/>
            <person name="Godfrey P."/>
            <person name="Ward D."/>
            <person name="Young S."/>
            <person name="Zeng Q."/>
            <person name="Koehrsen M."/>
            <person name="Alvarado L."/>
            <person name="Berlin A.M."/>
            <person name="Bochicchio J."/>
            <person name="Borenstein D."/>
            <person name="Chapman S.B."/>
            <person name="Chen Z."/>
            <person name="Engels R."/>
            <person name="Freedman E."/>
            <person name="Gellesch M."/>
            <person name="Goldberg J."/>
            <person name="Griggs A."/>
            <person name="Gujja S."/>
            <person name="Heilman E.R."/>
            <person name="Heiman D.I."/>
            <person name="Hepburn T.A."/>
            <person name="Howarth C."/>
            <person name="Jen D."/>
            <person name="Larson L."/>
            <person name="Lewis B."/>
            <person name="Mehta T."/>
            <person name="Park D."/>
            <person name="Pearson M."/>
            <person name="Richards J."/>
            <person name="Roberts A."/>
            <person name="Saif S."/>
            <person name="Shea T.D."/>
            <person name="Shenoy N."/>
            <person name="Sisk P."/>
            <person name="Stolte C."/>
            <person name="Sykes S.N."/>
            <person name="Thomson T."/>
            <person name="Walk T."/>
            <person name="White J."/>
            <person name="Yandava C."/>
            <person name="Straight P."/>
            <person name="Clardy J."/>
            <person name="Hung D."/>
            <person name="Kolter R."/>
            <person name="Mekalanos J."/>
            <person name="Walker S."/>
            <person name="Walsh C.T."/>
            <person name="Wieland-Brown L.C."/>
            <person name="Haas B."/>
            <person name="Nusbaum C."/>
            <person name="Birren B."/>
        </authorList>
    </citation>
    <scope>NUCLEOTIDE SEQUENCE [LARGE SCALE GENOMIC DNA]</scope>
    <source>
        <strain evidence="3">DSM 40736 / JCM 4977 / BCRC 1201 / Tue 494</strain>
    </source>
</reference>
<dbReference type="Proteomes" id="UP000004184">
    <property type="component" value="Unassembled WGS sequence"/>
</dbReference>
<dbReference type="STRING" id="591159.SSQG_05373"/>
<dbReference type="Pfam" id="PF04465">
    <property type="entry name" value="DUF499"/>
    <property type="match status" value="1"/>
</dbReference>
<dbReference type="EMBL" id="GG657757">
    <property type="protein sequence ID" value="EFL34855.1"/>
    <property type="molecule type" value="Genomic_DNA"/>
</dbReference>
<accession>D9XFX4</accession>
<sequence>MSSASVTPWWQALKIRPEIISASGQIDDVQMSLFQAVHGTGALRPEYANPIYYGDITHPTGRLVDLLAEIAIRLGGGDDYLKARSVTRLDQGMGGGKSHACVGCYHLAASSVDLAATDLGKAVFTKARSILGRDLPADLNKPHVVVLPCDNMTPGAPDKQYDGPAKSLYERFLWRLFSHDYTLYERYAPFFNDKGKIVEALRAVDRPVLVLIDEIMDYVGNGLDGAGSPELAAQDMAFLRALLDASNDVPHVAMVVVMIGSDTISLSDAAKERRADLHGLLERNGMPATVTASADFADILRRRLFDQTPASEVLAATAATYGDVMTDKAWSKNVWTAITAPWREDFSTAVARTYPFHPQLMHLAEKEWAQMSGFQRVRSTIRIFAATVFALQQRGKAGEWVPSLIGPGDLPLSDNNVREAILGSGLVGDERTIANFRSLAEIEIVNQTDDGGAARRLDLSRDPASWIDLNPRACERAATYIFLTSVVGVRPGGRRGASAPETKAATVVPDRRYVVADADGVVEDVVNQDIGMSAVEVIPGQGNNKPARYYLSTKLTYRMLVNNIKRSIVGEAEAAATTGKVSERDKIIAEFAERLSNSGPFKKKIFVEADPGRTPADVLVTAGIDDARTTRLVVLDPAQFSLRNGAEQVTMAAITAAVGLGDGRDRQPVEWASSAVFAVANSQRRTHARMIANEYLARHRALQTPEVQGDDELKATGTRELAETKSQLEKAIKRAFQHVVYVAQPDLNSDRTLDQFIFDDEHHTALDGTLVWKGLVEREKAFNNSQFTAKALLHNLREQDYGRPLPEIRDAFWNAPRLPLLYGGDRDLQHAVYQAVQAGDLRIVDAGDNDVAVTDPTQVNLSSLGLRLAQPNIEPQAEESAPVDGAGHAGPADSGADPDGGDSAQTGAAASDEGAASSESGPAEKFVSFPLVGALLDNPTRVDGLAQVFRILYSVLEDNKVSYAQGTLQLVLEADVADRLAEAAKALNLAVTVRDQ</sequence>